<evidence type="ECO:0008006" key="4">
    <source>
        <dbReference type="Google" id="ProtNLM"/>
    </source>
</evidence>
<name>A0ABW5A8V5_9RHOB</name>
<sequence>MSGQNDATNAAALGLGMAAFALLLALIPFWPGAVVIAQHEGDALHLADLVGRMATAGQMPHRDFMTPIGIGALWPVAAFARLGFGLGHAFLAAQAVFAALLFGPIWRVAVSRFAGGLAWLYAAYVLILCLALVHGETLPANSLAMHYNRWCWALAYVAVPLALLAPRGPRRPGRDGALIGTMLALMAVIKVTYFVAFAPVVIVALLARRELRALTVAFFTGLAIALALTALLGADFWAGYLRDLLAVAASKERSAPGVSLGTLLMAPRYICGTALLLAVVIFLRQSGAKAEGLGLFACAPAFVYVTYQNFGNDPQWLLLLGLFALMLRPAAALTNGFGWRLRDALLVSGAGALILAAGPALNLALSPVRQALADLEGTVAYFPARPQDADLRVHARRVLRVTQTVAADGPGQPYAAFGAALPARVGQFMLNGETLPECELATGYAAWLETMAQELKAAGYAGSRVLLADIFSGLWLFGPFPPITGAAPWYYSGSPGLAQADHVLVPLCAASKPQRAEFLKAAEGAGWTWVEELRTPTFILLKPVPPTGR</sequence>
<keyword evidence="1" id="KW-0812">Transmembrane</keyword>
<evidence type="ECO:0000256" key="1">
    <source>
        <dbReference type="SAM" id="Phobius"/>
    </source>
</evidence>
<reference evidence="3" key="1">
    <citation type="journal article" date="2019" name="Int. J. Syst. Evol. Microbiol.">
        <title>The Global Catalogue of Microorganisms (GCM) 10K type strain sequencing project: providing services to taxonomists for standard genome sequencing and annotation.</title>
        <authorList>
            <consortium name="The Broad Institute Genomics Platform"/>
            <consortium name="The Broad Institute Genome Sequencing Center for Infectious Disease"/>
            <person name="Wu L."/>
            <person name="Ma J."/>
        </authorList>
    </citation>
    <scope>NUCLEOTIDE SEQUENCE [LARGE SCALE GENOMIC DNA]</scope>
    <source>
        <strain evidence="3">CCUG 55131</strain>
    </source>
</reference>
<organism evidence="2 3">
    <name type="scientific">Rhodobacter lacus</name>
    <dbReference type="NCBI Taxonomy" id="1641972"/>
    <lineage>
        <taxon>Bacteria</taxon>
        <taxon>Pseudomonadati</taxon>
        <taxon>Pseudomonadota</taxon>
        <taxon>Alphaproteobacteria</taxon>
        <taxon>Rhodobacterales</taxon>
        <taxon>Rhodobacter group</taxon>
        <taxon>Rhodobacter</taxon>
    </lineage>
</organism>
<keyword evidence="1" id="KW-0472">Membrane</keyword>
<proteinExistence type="predicted"/>
<keyword evidence="1" id="KW-1133">Transmembrane helix</keyword>
<feature type="transmembrane region" description="Helical" evidence="1">
    <location>
        <begin position="290"/>
        <end position="310"/>
    </location>
</feature>
<feature type="transmembrane region" description="Helical" evidence="1">
    <location>
        <begin position="344"/>
        <end position="365"/>
    </location>
</feature>
<feature type="transmembrane region" description="Helical" evidence="1">
    <location>
        <begin position="213"/>
        <end position="238"/>
    </location>
</feature>
<feature type="transmembrane region" description="Helical" evidence="1">
    <location>
        <begin position="258"/>
        <end position="283"/>
    </location>
</feature>
<feature type="transmembrane region" description="Helical" evidence="1">
    <location>
        <begin position="316"/>
        <end position="337"/>
    </location>
</feature>
<dbReference type="EMBL" id="JBHUIX010000011">
    <property type="protein sequence ID" value="MFD2174608.1"/>
    <property type="molecule type" value="Genomic_DNA"/>
</dbReference>
<evidence type="ECO:0000313" key="3">
    <source>
        <dbReference type="Proteomes" id="UP001597413"/>
    </source>
</evidence>
<comment type="caution">
    <text evidence="2">The sequence shown here is derived from an EMBL/GenBank/DDBJ whole genome shotgun (WGS) entry which is preliminary data.</text>
</comment>
<accession>A0ABW5A8V5</accession>
<dbReference type="RefSeq" id="WP_377390236.1">
    <property type="nucleotide sequence ID" value="NZ_JBHUIX010000011.1"/>
</dbReference>
<keyword evidence="3" id="KW-1185">Reference proteome</keyword>
<protein>
    <recommendedName>
        <fullName evidence="4">DUF2029 domain-containing protein</fullName>
    </recommendedName>
</protein>
<dbReference type="Proteomes" id="UP001597413">
    <property type="component" value="Unassembled WGS sequence"/>
</dbReference>
<feature type="transmembrane region" description="Helical" evidence="1">
    <location>
        <begin position="12"/>
        <end position="30"/>
    </location>
</feature>
<feature type="transmembrane region" description="Helical" evidence="1">
    <location>
        <begin position="89"/>
        <end position="106"/>
    </location>
</feature>
<feature type="transmembrane region" description="Helical" evidence="1">
    <location>
        <begin position="177"/>
        <end position="206"/>
    </location>
</feature>
<gene>
    <name evidence="2" type="ORF">ACFSM0_10930</name>
</gene>
<evidence type="ECO:0000313" key="2">
    <source>
        <dbReference type="EMBL" id="MFD2174608.1"/>
    </source>
</evidence>
<feature type="transmembrane region" description="Helical" evidence="1">
    <location>
        <begin position="118"/>
        <end position="135"/>
    </location>
</feature>